<dbReference type="InterPro" id="IPR036388">
    <property type="entry name" value="WH-like_DNA-bd_sf"/>
</dbReference>
<dbReference type="PANTHER" id="PTHR33238:SF7">
    <property type="entry name" value="IRON-DEPENDENT TRANSCRIPTIONAL REGULATOR"/>
    <property type="match status" value="1"/>
</dbReference>
<name>A0A564SD45_9FIRM</name>
<evidence type="ECO:0000313" key="3">
    <source>
        <dbReference type="Proteomes" id="UP000398619"/>
    </source>
</evidence>
<gene>
    <name evidence="2" type="ORF">DLSSTS7063_00483</name>
</gene>
<accession>A0A564SD45</accession>
<evidence type="ECO:0000313" key="2">
    <source>
        <dbReference type="EMBL" id="VUW93116.1"/>
    </source>
</evidence>
<dbReference type="GO" id="GO:0046983">
    <property type="term" value="F:protein dimerization activity"/>
    <property type="evidence" value="ECO:0007669"/>
    <property type="project" value="InterPro"/>
</dbReference>
<dbReference type="EMBL" id="CABHNM010000014">
    <property type="protein sequence ID" value="VUW93116.1"/>
    <property type="molecule type" value="Genomic_DNA"/>
</dbReference>
<dbReference type="InterPro" id="IPR050536">
    <property type="entry name" value="DtxR_MntR_Metal-Reg"/>
</dbReference>
<dbReference type="Proteomes" id="UP000398619">
    <property type="component" value="Unassembled WGS sequence"/>
</dbReference>
<evidence type="ECO:0000259" key="1">
    <source>
        <dbReference type="Pfam" id="PF02742"/>
    </source>
</evidence>
<dbReference type="GO" id="GO:0003700">
    <property type="term" value="F:DNA-binding transcription factor activity"/>
    <property type="evidence" value="ECO:0007669"/>
    <property type="project" value="InterPro"/>
</dbReference>
<dbReference type="PANTHER" id="PTHR33238">
    <property type="entry name" value="IRON (METAL) DEPENDENT REPRESSOR, DTXR FAMILY"/>
    <property type="match status" value="1"/>
</dbReference>
<dbReference type="GO" id="GO:0046914">
    <property type="term" value="F:transition metal ion binding"/>
    <property type="evidence" value="ECO:0007669"/>
    <property type="project" value="InterPro"/>
</dbReference>
<dbReference type="AlphaFoldDB" id="A0A564SD45"/>
<reference evidence="2 3" key="1">
    <citation type="submission" date="2019-07" db="EMBL/GenBank/DDBJ databases">
        <authorList>
            <person name="Hibberd C M."/>
            <person name="Gehrig L. J."/>
            <person name="Chang H.-W."/>
            <person name="Venkatesh S."/>
        </authorList>
    </citation>
    <scope>NUCLEOTIDE SEQUENCE [LARGE SCALE GENOMIC DNA]</scope>
    <source>
        <strain evidence="2">Dorea_longicatena_SSTS_Bg7063</strain>
    </source>
</reference>
<dbReference type="Gene3D" id="1.10.10.10">
    <property type="entry name" value="Winged helix-like DNA-binding domain superfamily/Winged helix DNA-binding domain"/>
    <property type="match status" value="1"/>
</dbReference>
<organism evidence="2 3">
    <name type="scientific">Dorea longicatena</name>
    <dbReference type="NCBI Taxonomy" id="88431"/>
    <lineage>
        <taxon>Bacteria</taxon>
        <taxon>Bacillati</taxon>
        <taxon>Bacillota</taxon>
        <taxon>Clostridia</taxon>
        <taxon>Lachnospirales</taxon>
        <taxon>Lachnospiraceae</taxon>
        <taxon>Dorea</taxon>
    </lineage>
</organism>
<dbReference type="InterPro" id="IPR022689">
    <property type="entry name" value="Iron_dep_repressor"/>
</dbReference>
<dbReference type="InterPro" id="IPR001367">
    <property type="entry name" value="Fe_dep_repressor"/>
</dbReference>
<dbReference type="SUPFAM" id="SSF47979">
    <property type="entry name" value="Iron-dependent repressor protein, dimerization domain"/>
    <property type="match status" value="1"/>
</dbReference>
<protein>
    <submittedName>
        <fullName evidence="2">Manganese transport transcriptional regulator</fullName>
    </submittedName>
</protein>
<dbReference type="RefSeq" id="WP_243123338.1">
    <property type="nucleotide sequence ID" value="NZ_CABHNM010000014.1"/>
</dbReference>
<sequence length="293" mass="34346">MVETGKKIEVKTEAQENEGFTMSKKKENRDIDTAKARGELEEDLLEYVYRTWRQGRQITSKEYAREVNITGYEAAGLVRSLVKKGFLCEPENGHLELTDKGKLEGMECLARHEKLTQFFQMVSGMDQQRAQEDACRVEHYISPEGLKGIENFLQYGDVYDRIYDDMDLYTFYEDGDFPMAFGLYEPERRNPRFLATEYEKLEQSVILRVKKSQNCFRLKTKKDESIGCVWYRRDEEWIQAKEEKGVYQLPTDIFTYTANTGIPVTEAVAIIAITRFDQKPLPIDYRELNIHVW</sequence>
<dbReference type="Pfam" id="PF02742">
    <property type="entry name" value="Fe_dep_repr_C"/>
    <property type="match status" value="1"/>
</dbReference>
<dbReference type="InterPro" id="IPR036421">
    <property type="entry name" value="Fe_dep_repressor_sf"/>
</dbReference>
<proteinExistence type="predicted"/>
<feature type="domain" description="Iron dependent repressor metal binding and dimerisation" evidence="1">
    <location>
        <begin position="98"/>
        <end position="155"/>
    </location>
</feature>
<dbReference type="SMART" id="SM00529">
    <property type="entry name" value="HTH_DTXR"/>
    <property type="match status" value="1"/>
</dbReference>